<dbReference type="AlphaFoldDB" id="A0A1L0CTB6"/>
<keyword evidence="3 6" id="KW-1133">Transmembrane helix</keyword>
<dbReference type="GO" id="GO:0005783">
    <property type="term" value="C:endoplasmic reticulum"/>
    <property type="evidence" value="ECO:0007669"/>
    <property type="project" value="TreeGrafter"/>
</dbReference>
<dbReference type="Pfam" id="PF10176">
    <property type="entry name" value="NEDD4_Bsd2"/>
    <property type="match status" value="1"/>
</dbReference>
<gene>
    <name evidence="7" type="ORF">HGUI_04026</name>
</gene>
<accession>A0A1L0CTB6</accession>
<evidence type="ECO:0000256" key="3">
    <source>
        <dbReference type="ARBA" id="ARBA00022989"/>
    </source>
</evidence>
<evidence type="ECO:0000313" key="7">
    <source>
        <dbReference type="EMBL" id="SGZ41825.1"/>
    </source>
</evidence>
<evidence type="ECO:0000256" key="1">
    <source>
        <dbReference type="ARBA" id="ARBA00004141"/>
    </source>
</evidence>
<dbReference type="Proteomes" id="UP000183365">
    <property type="component" value="Unassembled WGS sequence"/>
</dbReference>
<dbReference type="GO" id="GO:0030001">
    <property type="term" value="P:metal ion transport"/>
    <property type="evidence" value="ECO:0007669"/>
    <property type="project" value="InterPro"/>
</dbReference>
<dbReference type="InterPro" id="IPR019325">
    <property type="entry name" value="NEDD4/Bsd2"/>
</dbReference>
<proteinExistence type="predicted"/>
<comment type="subcellular location">
    <subcellularLocation>
        <location evidence="1">Membrane</location>
        <topology evidence="1">Multi-pass membrane protein</topology>
    </subcellularLocation>
</comment>
<dbReference type="EMBL" id="FQNF01000169">
    <property type="protein sequence ID" value="SGZ41825.1"/>
    <property type="molecule type" value="Genomic_DNA"/>
</dbReference>
<dbReference type="PANTHER" id="PTHR13396:SF5">
    <property type="entry name" value="NEDD4 FAMILY INTERACTING PROTEIN"/>
    <property type="match status" value="1"/>
</dbReference>
<evidence type="ECO:0000256" key="4">
    <source>
        <dbReference type="ARBA" id="ARBA00023136"/>
    </source>
</evidence>
<keyword evidence="8" id="KW-1185">Reference proteome</keyword>
<dbReference type="GO" id="GO:0006511">
    <property type="term" value="P:ubiquitin-dependent protein catabolic process"/>
    <property type="evidence" value="ECO:0007669"/>
    <property type="project" value="TreeGrafter"/>
</dbReference>
<evidence type="ECO:0008006" key="9">
    <source>
        <dbReference type="Google" id="ProtNLM"/>
    </source>
</evidence>
<evidence type="ECO:0000256" key="2">
    <source>
        <dbReference type="ARBA" id="ARBA00022692"/>
    </source>
</evidence>
<feature type="transmembrane region" description="Helical" evidence="6">
    <location>
        <begin position="406"/>
        <end position="427"/>
    </location>
</feature>
<name>A0A1L0CTB6_9ASCO</name>
<dbReference type="GO" id="GO:0007034">
    <property type="term" value="P:vacuolar transport"/>
    <property type="evidence" value="ECO:0007669"/>
    <property type="project" value="InterPro"/>
</dbReference>
<feature type="compositionally biased region" description="Low complexity" evidence="5">
    <location>
        <begin position="13"/>
        <end position="27"/>
    </location>
</feature>
<dbReference type="GO" id="GO:0016020">
    <property type="term" value="C:membrane"/>
    <property type="evidence" value="ECO:0007669"/>
    <property type="project" value="UniProtKB-SubCell"/>
</dbReference>
<reference evidence="8" key="1">
    <citation type="submission" date="2016-11" db="EMBL/GenBank/DDBJ databases">
        <authorList>
            <person name="Guldener U."/>
        </authorList>
    </citation>
    <scope>NUCLEOTIDE SEQUENCE [LARGE SCALE GENOMIC DNA]</scope>
</reference>
<dbReference type="GO" id="GO:0005794">
    <property type="term" value="C:Golgi apparatus"/>
    <property type="evidence" value="ECO:0007669"/>
    <property type="project" value="TreeGrafter"/>
</dbReference>
<evidence type="ECO:0000256" key="6">
    <source>
        <dbReference type="SAM" id="Phobius"/>
    </source>
</evidence>
<dbReference type="OrthoDB" id="10003116at2759"/>
<sequence>MSNIDLELQDNVNTSLDNSRNSDSLLTTPSNSPIKQHFNRMRGYFNILDRVFHYKRMNNVHDQNLNAPGSTNLHNNSIVNDANDGVFSNLSAKPESSIDRRQRLTELFHQQLQNQDTNPREHLFNNQADNTGVVSYVSNQDYSNIYNINQLYEQLAGSNPQGSMASGRIDDGEIESNDKPPSYEDAHNDTVPSYWDLSPEGSLYYDEICVNGLPAGSVINFVWNCVVSASFQFFGFLLSYILHTSHAAKEGSRCGLGITFIALGLRTMPNNVSNKVGKGKEIPRYQSLNPTNHDLGAFLKMDTGSLQIIDEESITEEKKNEKDDLINDFKEYMETHYTPDYQISTKTLELKETTAISSRNIENNPMNELLNANKGEFVKADTFESTLSHGSEEKYDHTRNITMMKILAIVLFLSGGLLIIQSIYQYYKVKKTEAKLVMEQERLDDLRERYYQGRSVPVQQADES</sequence>
<dbReference type="GO" id="GO:0048471">
    <property type="term" value="C:perinuclear region of cytoplasm"/>
    <property type="evidence" value="ECO:0007669"/>
    <property type="project" value="TreeGrafter"/>
</dbReference>
<dbReference type="PANTHER" id="PTHR13396">
    <property type="entry name" value="NEDD4 FAMILY INTERACTING PROTEIN 1/2"/>
    <property type="match status" value="1"/>
</dbReference>
<keyword evidence="4 6" id="KW-0472">Membrane</keyword>
<dbReference type="GO" id="GO:0031398">
    <property type="term" value="P:positive regulation of protein ubiquitination"/>
    <property type="evidence" value="ECO:0007669"/>
    <property type="project" value="TreeGrafter"/>
</dbReference>
<keyword evidence="2 6" id="KW-0812">Transmembrane</keyword>
<evidence type="ECO:0000256" key="5">
    <source>
        <dbReference type="SAM" id="MobiDB-lite"/>
    </source>
</evidence>
<feature type="region of interest" description="Disordered" evidence="5">
    <location>
        <begin position="1"/>
        <end position="36"/>
    </location>
</feature>
<protein>
    <recommendedName>
        <fullName evidence="9">Metal homeostatis protein BSD2</fullName>
    </recommendedName>
</protein>
<organism evidence="7 8">
    <name type="scientific">Hanseniaspora guilliermondii</name>
    <dbReference type="NCBI Taxonomy" id="56406"/>
    <lineage>
        <taxon>Eukaryota</taxon>
        <taxon>Fungi</taxon>
        <taxon>Dikarya</taxon>
        <taxon>Ascomycota</taxon>
        <taxon>Saccharomycotina</taxon>
        <taxon>Saccharomycetes</taxon>
        <taxon>Saccharomycodales</taxon>
        <taxon>Saccharomycodaceae</taxon>
        <taxon>Hanseniaspora</taxon>
    </lineage>
</organism>
<evidence type="ECO:0000313" key="8">
    <source>
        <dbReference type="Proteomes" id="UP000183365"/>
    </source>
</evidence>
<feature type="region of interest" description="Disordered" evidence="5">
    <location>
        <begin position="159"/>
        <end position="187"/>
    </location>
</feature>
<dbReference type="VEuPathDB" id="FungiDB:HGUI_04026"/>
<feature type="compositionally biased region" description="Basic and acidic residues" evidence="5">
    <location>
        <begin position="168"/>
        <end position="187"/>
    </location>
</feature>